<proteinExistence type="predicted"/>
<dbReference type="AlphaFoldDB" id="A0A4Y2SGI8"/>
<keyword evidence="2" id="KW-1185">Reference proteome</keyword>
<organism evidence="1 2">
    <name type="scientific">Araneus ventricosus</name>
    <name type="common">Orbweaver spider</name>
    <name type="synonym">Epeira ventricosa</name>
    <dbReference type="NCBI Taxonomy" id="182803"/>
    <lineage>
        <taxon>Eukaryota</taxon>
        <taxon>Metazoa</taxon>
        <taxon>Ecdysozoa</taxon>
        <taxon>Arthropoda</taxon>
        <taxon>Chelicerata</taxon>
        <taxon>Arachnida</taxon>
        <taxon>Araneae</taxon>
        <taxon>Araneomorphae</taxon>
        <taxon>Entelegynae</taxon>
        <taxon>Araneoidea</taxon>
        <taxon>Araneidae</taxon>
        <taxon>Araneus</taxon>
    </lineage>
</organism>
<dbReference type="Proteomes" id="UP000499080">
    <property type="component" value="Unassembled WGS sequence"/>
</dbReference>
<evidence type="ECO:0000313" key="2">
    <source>
        <dbReference type="Proteomes" id="UP000499080"/>
    </source>
</evidence>
<gene>
    <name evidence="1" type="ORF">AVEN_245116_1</name>
</gene>
<dbReference type="EMBL" id="BGPR01021527">
    <property type="protein sequence ID" value="GBN86903.1"/>
    <property type="molecule type" value="Genomic_DNA"/>
</dbReference>
<protein>
    <submittedName>
        <fullName evidence="1">Uncharacterized protein</fullName>
    </submittedName>
</protein>
<name>A0A4Y2SGI8_ARAVE</name>
<evidence type="ECO:0000313" key="1">
    <source>
        <dbReference type="EMBL" id="GBN86903.1"/>
    </source>
</evidence>
<comment type="caution">
    <text evidence="1">The sequence shown here is derived from an EMBL/GenBank/DDBJ whole genome shotgun (WGS) entry which is preliminary data.</text>
</comment>
<accession>A0A4Y2SGI8</accession>
<reference evidence="1 2" key="1">
    <citation type="journal article" date="2019" name="Sci. Rep.">
        <title>Orb-weaving spider Araneus ventricosus genome elucidates the spidroin gene catalogue.</title>
        <authorList>
            <person name="Kono N."/>
            <person name="Nakamura H."/>
            <person name="Ohtoshi R."/>
            <person name="Moran D.A.P."/>
            <person name="Shinohara A."/>
            <person name="Yoshida Y."/>
            <person name="Fujiwara M."/>
            <person name="Mori M."/>
            <person name="Tomita M."/>
            <person name="Arakawa K."/>
        </authorList>
    </citation>
    <scope>NUCLEOTIDE SEQUENCE [LARGE SCALE GENOMIC DNA]</scope>
</reference>
<sequence>MCGFEEATRMSLLYPGQQTHRINNQESWDPDDRIVRAMDLKLVIHADGHDTGVAWLNGSPRNTSVKPHDFLCRLTTWYRLAKGGFWLLQVAT</sequence>